<gene>
    <name evidence="1" type="ORF">PsorP6_014321</name>
</gene>
<proteinExistence type="predicted"/>
<comment type="caution">
    <text evidence="1">The sequence shown here is derived from an EMBL/GenBank/DDBJ whole genome shotgun (WGS) entry which is preliminary data.</text>
</comment>
<dbReference type="Proteomes" id="UP001163321">
    <property type="component" value="Chromosome 9"/>
</dbReference>
<name>A0ACC0VGL1_9STRA</name>
<protein>
    <submittedName>
        <fullName evidence="1">Uncharacterized protein</fullName>
    </submittedName>
</protein>
<evidence type="ECO:0000313" key="1">
    <source>
        <dbReference type="EMBL" id="KAI9905587.1"/>
    </source>
</evidence>
<accession>A0ACC0VGL1</accession>
<sequence length="615" mass="69514">MESHFERVLTTDVAPKRSEACPSASRSPKRVRLSSSLPASKISDIVDGAKAQEDDALDARALKSMANSLTKQVQRNALAREKYAHEPTKFLDSELALNTELVRWKQVAAKPELFSAMTELHVPRTLLGLFGHENMDVRLAVLSLLAELTDVDAAVESLEPARKLAQHLVEEKLLPLLVTNMFELARAADHMMEGSSDEEEMGMYHSLQILENLADLEPNVCVEVVTTTEVLQFLLQQAAPERKFSENKLYASEILSILVQSGAKPRENFVVWSEEEQPQQKPEHPFEKSVTNVDLLDALLQALAPYRKKDPSGEEEAEFVSNLVNSLCCVLLVPKAQTHFRHLEGLELLLRFLKDRQRFIFGGALRCLDHALVGNGRNCERLIEVGGLRSVFSVFMGRHGKYKSPTSHTKANKAQERAKQVEHVVNILASLCAWISERAPADGYARLYAKFLENEKEKIDRCMDLFVEYYKRVEDSNEEDRGEEDADIRYLRRLDAGLFVLERIAFVLAHLCRFSTKLRAYVMIKFHEHSIDSESLVAILREQLEFLLAEEKEAIEGKEGTDDVVSDDAKRAQKVQLQLLLETLDSEDAREEEGEVKTAETLSDETTRHGTTCDR</sequence>
<dbReference type="EMBL" id="CM047588">
    <property type="protein sequence ID" value="KAI9905587.1"/>
    <property type="molecule type" value="Genomic_DNA"/>
</dbReference>
<evidence type="ECO:0000313" key="2">
    <source>
        <dbReference type="Proteomes" id="UP001163321"/>
    </source>
</evidence>
<organism evidence="1 2">
    <name type="scientific">Peronosclerospora sorghi</name>
    <dbReference type="NCBI Taxonomy" id="230839"/>
    <lineage>
        <taxon>Eukaryota</taxon>
        <taxon>Sar</taxon>
        <taxon>Stramenopiles</taxon>
        <taxon>Oomycota</taxon>
        <taxon>Peronosporomycetes</taxon>
        <taxon>Peronosporales</taxon>
        <taxon>Peronosporaceae</taxon>
        <taxon>Peronosclerospora</taxon>
    </lineage>
</organism>
<keyword evidence="2" id="KW-1185">Reference proteome</keyword>
<reference evidence="1 2" key="1">
    <citation type="journal article" date="2022" name="bioRxiv">
        <title>The genome of the oomycete Peronosclerospora sorghi, a cosmopolitan pathogen of maize and sorghum, is inflated with dispersed pseudogenes.</title>
        <authorList>
            <person name="Fletcher K."/>
            <person name="Martin F."/>
            <person name="Isakeit T."/>
            <person name="Cavanaugh K."/>
            <person name="Magill C."/>
            <person name="Michelmore R."/>
        </authorList>
    </citation>
    <scope>NUCLEOTIDE SEQUENCE [LARGE SCALE GENOMIC DNA]</scope>
    <source>
        <strain evidence="1">P6</strain>
    </source>
</reference>